<dbReference type="GO" id="GO:0019005">
    <property type="term" value="C:SCF ubiquitin ligase complex"/>
    <property type="evidence" value="ECO:0000318"/>
    <property type="project" value="GO_Central"/>
</dbReference>
<dbReference type="Gene3D" id="3.80.10.10">
    <property type="entry name" value="Ribonuclease Inhibitor"/>
    <property type="match status" value="2"/>
</dbReference>
<dbReference type="EMBL" id="GL377576">
    <property type="protein sequence ID" value="EFJ30041.1"/>
    <property type="molecule type" value="Genomic_DNA"/>
</dbReference>
<accession>D8RDK2</accession>
<protein>
    <recommendedName>
        <fullName evidence="1">F-box/LRR-repeat protein 15-like leucin rich repeat domain-containing protein</fullName>
    </recommendedName>
</protein>
<dbReference type="HOGENOM" id="CLU_016072_1_0_1"/>
<proteinExistence type="predicted"/>
<evidence type="ECO:0000313" key="2">
    <source>
        <dbReference type="EMBL" id="EFJ30041.1"/>
    </source>
</evidence>
<reference evidence="2 3" key="1">
    <citation type="journal article" date="2011" name="Science">
        <title>The Selaginella genome identifies genetic changes associated with the evolution of vascular plants.</title>
        <authorList>
            <person name="Banks J.A."/>
            <person name="Nishiyama T."/>
            <person name="Hasebe M."/>
            <person name="Bowman J.L."/>
            <person name="Gribskov M."/>
            <person name="dePamphilis C."/>
            <person name="Albert V.A."/>
            <person name="Aono N."/>
            <person name="Aoyama T."/>
            <person name="Ambrose B.A."/>
            <person name="Ashton N.W."/>
            <person name="Axtell M.J."/>
            <person name="Barker E."/>
            <person name="Barker M.S."/>
            <person name="Bennetzen J.L."/>
            <person name="Bonawitz N.D."/>
            <person name="Chapple C."/>
            <person name="Cheng C."/>
            <person name="Correa L.G."/>
            <person name="Dacre M."/>
            <person name="DeBarry J."/>
            <person name="Dreyer I."/>
            <person name="Elias M."/>
            <person name="Engstrom E.M."/>
            <person name="Estelle M."/>
            <person name="Feng L."/>
            <person name="Finet C."/>
            <person name="Floyd S.K."/>
            <person name="Frommer W.B."/>
            <person name="Fujita T."/>
            <person name="Gramzow L."/>
            <person name="Gutensohn M."/>
            <person name="Harholt J."/>
            <person name="Hattori M."/>
            <person name="Heyl A."/>
            <person name="Hirai T."/>
            <person name="Hiwatashi Y."/>
            <person name="Ishikawa M."/>
            <person name="Iwata M."/>
            <person name="Karol K.G."/>
            <person name="Koehler B."/>
            <person name="Kolukisaoglu U."/>
            <person name="Kubo M."/>
            <person name="Kurata T."/>
            <person name="Lalonde S."/>
            <person name="Li K."/>
            <person name="Li Y."/>
            <person name="Litt A."/>
            <person name="Lyons E."/>
            <person name="Manning G."/>
            <person name="Maruyama T."/>
            <person name="Michael T.P."/>
            <person name="Mikami K."/>
            <person name="Miyazaki S."/>
            <person name="Morinaga S."/>
            <person name="Murata T."/>
            <person name="Mueller-Roeber B."/>
            <person name="Nelson D.R."/>
            <person name="Obara M."/>
            <person name="Oguri Y."/>
            <person name="Olmstead R.G."/>
            <person name="Onodera N."/>
            <person name="Petersen B.L."/>
            <person name="Pils B."/>
            <person name="Prigge M."/>
            <person name="Rensing S.A."/>
            <person name="Riano-Pachon D.M."/>
            <person name="Roberts A.W."/>
            <person name="Sato Y."/>
            <person name="Scheller H.V."/>
            <person name="Schulz B."/>
            <person name="Schulz C."/>
            <person name="Shakirov E.V."/>
            <person name="Shibagaki N."/>
            <person name="Shinohara N."/>
            <person name="Shippen D.E."/>
            <person name="Soerensen I."/>
            <person name="Sotooka R."/>
            <person name="Sugimoto N."/>
            <person name="Sugita M."/>
            <person name="Sumikawa N."/>
            <person name="Tanurdzic M."/>
            <person name="Theissen G."/>
            <person name="Ulvskov P."/>
            <person name="Wakazuki S."/>
            <person name="Weng J.K."/>
            <person name="Willats W.W."/>
            <person name="Wipf D."/>
            <person name="Wolf P.G."/>
            <person name="Yang L."/>
            <person name="Zimmer A.D."/>
            <person name="Zhu Q."/>
            <person name="Mitros T."/>
            <person name="Hellsten U."/>
            <person name="Loque D."/>
            <person name="Otillar R."/>
            <person name="Salamov A."/>
            <person name="Schmutz J."/>
            <person name="Shapiro H."/>
            <person name="Lindquist E."/>
            <person name="Lucas S."/>
            <person name="Rokhsar D."/>
            <person name="Grigoriev I.V."/>
        </authorList>
    </citation>
    <scope>NUCLEOTIDE SEQUENCE [LARGE SCALE GENOMIC DNA]</scope>
</reference>
<dbReference type="SUPFAM" id="SSF52047">
    <property type="entry name" value="RNI-like"/>
    <property type="match status" value="1"/>
</dbReference>
<evidence type="ECO:0000313" key="3">
    <source>
        <dbReference type="Proteomes" id="UP000001514"/>
    </source>
</evidence>
<keyword evidence="3" id="KW-1185">Reference proteome</keyword>
<dbReference type="InParanoid" id="D8RDK2"/>
<dbReference type="Gramene" id="EFJ30041">
    <property type="protein sequence ID" value="EFJ30041"/>
    <property type="gene ID" value="SELMODRAFT_90468"/>
</dbReference>
<dbReference type="InterPro" id="IPR001611">
    <property type="entry name" value="Leu-rich_rpt"/>
</dbReference>
<evidence type="ECO:0000259" key="1">
    <source>
        <dbReference type="Pfam" id="PF25372"/>
    </source>
</evidence>
<dbReference type="Pfam" id="PF13516">
    <property type="entry name" value="LRR_6"/>
    <property type="match status" value="1"/>
</dbReference>
<gene>
    <name evidence="2" type="ORF">SELMODRAFT_90468</name>
</gene>
<dbReference type="KEGG" id="smo:SELMODRAFT_90468"/>
<dbReference type="Pfam" id="PF25372">
    <property type="entry name" value="DUF7885"/>
    <property type="match status" value="1"/>
</dbReference>
<organism evidence="3">
    <name type="scientific">Selaginella moellendorffii</name>
    <name type="common">Spikemoss</name>
    <dbReference type="NCBI Taxonomy" id="88036"/>
    <lineage>
        <taxon>Eukaryota</taxon>
        <taxon>Viridiplantae</taxon>
        <taxon>Streptophyta</taxon>
        <taxon>Embryophyta</taxon>
        <taxon>Tracheophyta</taxon>
        <taxon>Lycopodiopsida</taxon>
        <taxon>Selaginellales</taxon>
        <taxon>Selaginellaceae</taxon>
        <taxon>Selaginella</taxon>
    </lineage>
</organism>
<name>D8RDK2_SELML</name>
<feature type="domain" description="F-box/LRR-repeat protein 15-like leucin rich repeat" evidence="1">
    <location>
        <begin position="171"/>
        <end position="324"/>
    </location>
</feature>
<dbReference type="InterPro" id="IPR006553">
    <property type="entry name" value="Leu-rich_rpt_Cys-con_subtyp"/>
</dbReference>
<dbReference type="SMART" id="SM00367">
    <property type="entry name" value="LRR_CC"/>
    <property type="match status" value="6"/>
</dbReference>
<dbReference type="PANTHER" id="PTHR13318:SF95">
    <property type="entry name" value="F-BOX PROTEIN YLR352W"/>
    <property type="match status" value="1"/>
</dbReference>
<dbReference type="eggNOG" id="KOG1947">
    <property type="taxonomic scope" value="Eukaryota"/>
</dbReference>
<dbReference type="Proteomes" id="UP000001514">
    <property type="component" value="Unassembled WGS sequence"/>
</dbReference>
<dbReference type="PANTHER" id="PTHR13318">
    <property type="entry name" value="PARTNER OF PAIRED, ISOFORM B-RELATED"/>
    <property type="match status" value="1"/>
</dbReference>
<dbReference type="GO" id="GO:0031146">
    <property type="term" value="P:SCF-dependent proteasomal ubiquitin-dependent protein catabolic process"/>
    <property type="evidence" value="ECO:0000318"/>
    <property type="project" value="GO_Central"/>
</dbReference>
<dbReference type="AlphaFoldDB" id="D8RDK2"/>
<sequence length="337" mass="37506">MDKERVSQVMLLVSSHLPQRDLCALLCVNTACRGVLLSHASLWKAIDLQGKSQAGRRLLAALLLARYQDVEEINLEFGQDVQDEHLAAVKCKVWKFSCKLQRLNLNACQKITDAGVEAVVSECRSITKLEIYWNLKVTDAAVKSIVTNLKELELLNLSGCKSITDQSMRHLAEHSPSIRSLNLTRCVKLTDEGLCEILNVCLQLEELYLYALSGFTPKSLALIGNLEELKVLELTGAQELSSDCLVSISKCHKLESLCLSWCVRITDAGLKALTCPLKLLSLHGILGVTDEGLDALACYCSKTLHTLDVNGCINIKRRSREELLQRFPRLECFQVHS</sequence>
<dbReference type="FunCoup" id="D8RDK2">
    <property type="interactions" value="1569"/>
</dbReference>
<dbReference type="InterPro" id="IPR032675">
    <property type="entry name" value="LRR_dom_sf"/>
</dbReference>
<dbReference type="OMA" id="CHLEIIN"/>
<dbReference type="InterPro" id="IPR057207">
    <property type="entry name" value="FBXL15_LRR"/>
</dbReference>